<evidence type="ECO:0000313" key="12">
    <source>
        <dbReference type="EMBL" id="ORX55229.1"/>
    </source>
</evidence>
<evidence type="ECO:0000256" key="5">
    <source>
        <dbReference type="ARBA" id="ARBA00022777"/>
    </source>
</evidence>
<organism evidence="12 13">
    <name type="scientific">Piromyces finnis</name>
    <dbReference type="NCBI Taxonomy" id="1754191"/>
    <lineage>
        <taxon>Eukaryota</taxon>
        <taxon>Fungi</taxon>
        <taxon>Fungi incertae sedis</taxon>
        <taxon>Chytridiomycota</taxon>
        <taxon>Chytridiomycota incertae sedis</taxon>
        <taxon>Neocallimastigomycetes</taxon>
        <taxon>Neocallimastigales</taxon>
        <taxon>Neocallimastigaceae</taxon>
        <taxon>Piromyces</taxon>
    </lineage>
</organism>
<dbReference type="PANTHER" id="PTHR43671">
    <property type="entry name" value="SERINE/THREONINE-PROTEIN KINASE NEK"/>
    <property type="match status" value="1"/>
</dbReference>
<evidence type="ECO:0000256" key="4">
    <source>
        <dbReference type="ARBA" id="ARBA00022741"/>
    </source>
</evidence>
<dbReference type="Gene3D" id="3.30.200.20">
    <property type="entry name" value="Phosphorylase Kinase, domain 1"/>
    <property type="match status" value="1"/>
</dbReference>
<keyword evidence="4" id="KW-0547">Nucleotide-binding</keyword>
<keyword evidence="13" id="KW-1185">Reference proteome</keyword>
<accession>A0A1Y1VFV4</accession>
<feature type="compositionally biased region" description="Low complexity" evidence="10">
    <location>
        <begin position="341"/>
        <end position="351"/>
    </location>
</feature>
<dbReference type="InterPro" id="IPR011009">
    <property type="entry name" value="Kinase-like_dom_sf"/>
</dbReference>
<keyword evidence="2" id="KW-0723">Serine/threonine-protein kinase</keyword>
<dbReference type="InterPro" id="IPR000719">
    <property type="entry name" value="Prot_kinase_dom"/>
</dbReference>
<proteinExistence type="predicted"/>
<dbReference type="STRING" id="1754191.A0A1Y1VFV4"/>
<dbReference type="EC" id="2.7.11.1" evidence="1"/>
<feature type="compositionally biased region" description="Basic and acidic residues" evidence="10">
    <location>
        <begin position="325"/>
        <end position="340"/>
    </location>
</feature>
<dbReference type="Gene3D" id="1.10.510.10">
    <property type="entry name" value="Transferase(Phosphotransferase) domain 1"/>
    <property type="match status" value="1"/>
</dbReference>
<feature type="compositionally biased region" description="Basic and acidic residues" evidence="10">
    <location>
        <begin position="1"/>
        <end position="12"/>
    </location>
</feature>
<evidence type="ECO:0000256" key="6">
    <source>
        <dbReference type="ARBA" id="ARBA00022840"/>
    </source>
</evidence>
<reference evidence="12 13" key="2">
    <citation type="submission" date="2016-08" db="EMBL/GenBank/DDBJ databases">
        <title>Pervasive Adenine N6-methylation of Active Genes in Fungi.</title>
        <authorList>
            <consortium name="DOE Joint Genome Institute"/>
            <person name="Mondo S.J."/>
            <person name="Dannebaum R.O."/>
            <person name="Kuo R.C."/>
            <person name="Labutti K."/>
            <person name="Haridas S."/>
            <person name="Kuo A."/>
            <person name="Salamov A."/>
            <person name="Ahrendt S.R."/>
            <person name="Lipzen A."/>
            <person name="Sullivan W."/>
            <person name="Andreopoulos W.B."/>
            <person name="Clum A."/>
            <person name="Lindquist E."/>
            <person name="Daum C."/>
            <person name="Ramamoorthy G.K."/>
            <person name="Gryganskyi A."/>
            <person name="Culley D."/>
            <person name="Magnuson J.K."/>
            <person name="James T.Y."/>
            <person name="O'Malley M.A."/>
            <person name="Stajich J.E."/>
            <person name="Spatafora J.W."/>
            <person name="Visel A."/>
            <person name="Grigoriev I.V."/>
        </authorList>
    </citation>
    <scope>NUCLEOTIDE SEQUENCE [LARGE SCALE GENOMIC DNA]</scope>
    <source>
        <strain evidence="13">finn</strain>
    </source>
</reference>
<dbReference type="InterPro" id="IPR050660">
    <property type="entry name" value="NEK_Ser/Thr_kinase"/>
</dbReference>
<name>A0A1Y1VFV4_9FUNG</name>
<dbReference type="SUPFAM" id="SSF56112">
    <property type="entry name" value="Protein kinase-like (PK-like)"/>
    <property type="match status" value="1"/>
</dbReference>
<keyword evidence="9" id="KW-0175">Coiled coil</keyword>
<feature type="domain" description="Protein kinase" evidence="11">
    <location>
        <begin position="377"/>
        <end position="714"/>
    </location>
</feature>
<feature type="region of interest" description="Disordered" evidence="10">
    <location>
        <begin position="323"/>
        <end position="360"/>
    </location>
</feature>
<feature type="region of interest" description="Disordered" evidence="10">
    <location>
        <begin position="1"/>
        <end position="29"/>
    </location>
</feature>
<reference evidence="12 13" key="1">
    <citation type="submission" date="2016-08" db="EMBL/GenBank/DDBJ databases">
        <title>Genomes of anaerobic fungi encode conserved fungal cellulosomes for biomass hydrolysis.</title>
        <authorList>
            <consortium name="DOE Joint Genome Institute"/>
            <person name="Haitjema C.H."/>
            <person name="Gilmore S.P."/>
            <person name="Henske J.K."/>
            <person name="Solomon K.V."/>
            <person name="De Groot R."/>
            <person name="Kuo A."/>
            <person name="Mondo S.J."/>
            <person name="Salamov A.A."/>
            <person name="Labutti K."/>
            <person name="Zhao Z."/>
            <person name="Chiniquy J."/>
            <person name="Barry K."/>
            <person name="Brewer H.M."/>
            <person name="Purvine S.O."/>
            <person name="Wright A.T."/>
            <person name="Boxma B."/>
            <person name="Van Alen T."/>
            <person name="Hackstein J.H."/>
            <person name="Baker S.E."/>
            <person name="Grigoriev I.V."/>
            <person name="O'Malley M.A."/>
        </authorList>
    </citation>
    <scope>NUCLEOTIDE SEQUENCE [LARGE SCALE GENOMIC DNA]</scope>
    <source>
        <strain evidence="13">finn</strain>
    </source>
</reference>
<evidence type="ECO:0000256" key="9">
    <source>
        <dbReference type="SAM" id="Coils"/>
    </source>
</evidence>
<dbReference type="OrthoDB" id="1405469at2759"/>
<evidence type="ECO:0000256" key="2">
    <source>
        <dbReference type="ARBA" id="ARBA00022527"/>
    </source>
</evidence>
<feature type="region of interest" description="Disordered" evidence="10">
    <location>
        <begin position="749"/>
        <end position="771"/>
    </location>
</feature>
<dbReference type="SMART" id="SM00220">
    <property type="entry name" value="S_TKc"/>
    <property type="match status" value="1"/>
</dbReference>
<feature type="region of interest" description="Disordered" evidence="10">
    <location>
        <begin position="924"/>
        <end position="944"/>
    </location>
</feature>
<dbReference type="AlphaFoldDB" id="A0A1Y1VFV4"/>
<comment type="catalytic activity">
    <reaction evidence="8">
        <text>L-seryl-[protein] + ATP = O-phospho-L-seryl-[protein] + ADP + H(+)</text>
        <dbReference type="Rhea" id="RHEA:17989"/>
        <dbReference type="Rhea" id="RHEA-COMP:9863"/>
        <dbReference type="Rhea" id="RHEA-COMP:11604"/>
        <dbReference type="ChEBI" id="CHEBI:15378"/>
        <dbReference type="ChEBI" id="CHEBI:29999"/>
        <dbReference type="ChEBI" id="CHEBI:30616"/>
        <dbReference type="ChEBI" id="CHEBI:83421"/>
        <dbReference type="ChEBI" id="CHEBI:456216"/>
        <dbReference type="EC" id="2.7.11.1"/>
    </reaction>
</comment>
<dbReference type="GO" id="GO:0004674">
    <property type="term" value="F:protein serine/threonine kinase activity"/>
    <property type="evidence" value="ECO:0007669"/>
    <property type="project" value="UniProtKB-KW"/>
</dbReference>
<dbReference type="PROSITE" id="PS00108">
    <property type="entry name" value="PROTEIN_KINASE_ST"/>
    <property type="match status" value="1"/>
</dbReference>
<evidence type="ECO:0000259" key="11">
    <source>
        <dbReference type="PROSITE" id="PS50011"/>
    </source>
</evidence>
<dbReference type="InterPro" id="IPR008271">
    <property type="entry name" value="Ser/Thr_kinase_AS"/>
</dbReference>
<evidence type="ECO:0000256" key="1">
    <source>
        <dbReference type="ARBA" id="ARBA00012513"/>
    </source>
</evidence>
<dbReference type="GO" id="GO:0005524">
    <property type="term" value="F:ATP binding"/>
    <property type="evidence" value="ECO:0007669"/>
    <property type="project" value="UniProtKB-KW"/>
</dbReference>
<evidence type="ECO:0000313" key="13">
    <source>
        <dbReference type="Proteomes" id="UP000193719"/>
    </source>
</evidence>
<protein>
    <recommendedName>
        <fullName evidence="1">non-specific serine/threonine protein kinase</fullName>
        <ecNumber evidence="1">2.7.11.1</ecNumber>
    </recommendedName>
</protein>
<sequence length="1000" mass="116654">MDENYLHKESLLNKKRKLDKGKEEESYSDVIKKSHIHKSPSSILSRKRLSDSNFNFNISSSDALYQSLDSNWELPENKNDATFSQSNLNFISNEEINEIGSTKITINEPPDIPIIEEFDEQNEPFSFFNSKTLQYEYTTEGIVNNNNVSNKYNYNIIPAYSNTTSNKHEFHRQESSLVPFKQGSQVILYNNNNTGQIVLYNKANKSLSIHKVRQLSKEIISRNKRCILCNQLLPPERENINNNIFKDSHTYTDTNYFKLLARSLTYNKNPTLTDISNSDNEIDSSPIHSVNSAENIINLLNDNSNTNYEHIYTNPTITIINSSKEGSKNEDEGGNLEEKNITNNENNNRNNEVTDSEGATTYLSDSSFNNGYYERFFIERKKLGRGYRGSVFLCHHVLDQVFLGEYAIKKVAVGNNHQWLVRMLKEVMLLEKLRNQNIIEYKHAWLEEHKFSTFGPKVPCLFILMERANGGNLEEYIQLQWNPDEKLENALSVKEKIKRKRLQMKAAQNQARDNRAQYFGGIGYDFLGKRVRYLTTEAIWKIFLDICYGLNHLHELGIIHRDLKPPNLLLQYKDPNNQEEIPKVLISDFGECEILSHLEKRQRTGATGTLEFMAELLISDENGHYYDDYSSNSDLWSLGVVLYYICFSEMPYSQVDDIDILKNEILNLTTVHFKNDNNSNRVPKELKSLIKKLMVKEPTKRPKAREILNLYGGYKDGTGIKISSSVDNLSKFSLNSNSASTSTKNLNEMDSVSIKKENNKNNNNYDSNYLTPLQNTKISKSKIKKNENETYIINRNEKGKGKDNDNENENENIYKENEDDKIKIEIKEKLEKDVIIENKKNNKEIIDEPLSFHAEKRIVPFNHNRSKSLPQQFNNQIYATYKNKQQSNNIIKEGNETFDILETHKSEKSLVQYRKFEHPERLLPTQTYPPIKHNDKEYSSSRSTNLIEKHQKKEKWINENDYTKEIIKKKSREIINDRKRKKKFIGKYLYIYIFFFLQIK</sequence>
<keyword evidence="5 12" id="KW-0418">Kinase</keyword>
<evidence type="ECO:0000256" key="7">
    <source>
        <dbReference type="ARBA" id="ARBA00047899"/>
    </source>
</evidence>
<evidence type="ECO:0000256" key="3">
    <source>
        <dbReference type="ARBA" id="ARBA00022679"/>
    </source>
</evidence>
<dbReference type="PANTHER" id="PTHR43671:SF106">
    <property type="entry name" value="NIMA-LIKE KINASE"/>
    <property type="match status" value="1"/>
</dbReference>
<dbReference type="FunFam" id="3.30.200.20:FF:000306">
    <property type="entry name" value="IKS protein kinase"/>
    <property type="match status" value="1"/>
</dbReference>
<dbReference type="PROSITE" id="PS50011">
    <property type="entry name" value="PROTEIN_KINASE_DOM"/>
    <property type="match status" value="1"/>
</dbReference>
<keyword evidence="3" id="KW-0808">Transferase</keyword>
<evidence type="ECO:0000256" key="10">
    <source>
        <dbReference type="SAM" id="MobiDB-lite"/>
    </source>
</evidence>
<comment type="catalytic activity">
    <reaction evidence="7">
        <text>L-threonyl-[protein] + ATP = O-phospho-L-threonyl-[protein] + ADP + H(+)</text>
        <dbReference type="Rhea" id="RHEA:46608"/>
        <dbReference type="Rhea" id="RHEA-COMP:11060"/>
        <dbReference type="Rhea" id="RHEA-COMP:11605"/>
        <dbReference type="ChEBI" id="CHEBI:15378"/>
        <dbReference type="ChEBI" id="CHEBI:30013"/>
        <dbReference type="ChEBI" id="CHEBI:30616"/>
        <dbReference type="ChEBI" id="CHEBI:61977"/>
        <dbReference type="ChEBI" id="CHEBI:456216"/>
        <dbReference type="EC" id="2.7.11.1"/>
    </reaction>
</comment>
<feature type="coiled-coil region" evidence="9">
    <location>
        <begin position="490"/>
        <end position="517"/>
    </location>
</feature>
<dbReference type="EMBL" id="MCFH01000009">
    <property type="protein sequence ID" value="ORX55229.1"/>
    <property type="molecule type" value="Genomic_DNA"/>
</dbReference>
<dbReference type="Proteomes" id="UP000193719">
    <property type="component" value="Unassembled WGS sequence"/>
</dbReference>
<gene>
    <name evidence="12" type="ORF">BCR36DRAFT_282102</name>
</gene>
<dbReference type="CDD" id="cd00180">
    <property type="entry name" value="PKc"/>
    <property type="match status" value="1"/>
</dbReference>
<evidence type="ECO:0000256" key="8">
    <source>
        <dbReference type="ARBA" id="ARBA00048679"/>
    </source>
</evidence>
<dbReference type="Pfam" id="PF00069">
    <property type="entry name" value="Pkinase"/>
    <property type="match status" value="2"/>
</dbReference>
<keyword evidence="6" id="KW-0067">ATP-binding</keyword>
<comment type="caution">
    <text evidence="12">The sequence shown here is derived from an EMBL/GenBank/DDBJ whole genome shotgun (WGS) entry which is preliminary data.</text>
</comment>